<proteinExistence type="predicted"/>
<dbReference type="RefSeq" id="WP_007546780.1">
    <property type="nucleotide sequence ID" value="NZ_ABZS01000072.1"/>
</dbReference>
<dbReference type="SUPFAM" id="SSF53335">
    <property type="entry name" value="S-adenosyl-L-methionine-dependent methyltransferases"/>
    <property type="match status" value="1"/>
</dbReference>
<dbReference type="GO" id="GO:0032259">
    <property type="term" value="P:methylation"/>
    <property type="evidence" value="ECO:0007669"/>
    <property type="project" value="UniProtKB-KW"/>
</dbReference>
<gene>
    <name evidence="1" type="ORF">SULYE_0878</name>
</gene>
<comment type="caution">
    <text evidence="1">The sequence shown here is derived from an EMBL/GenBank/DDBJ whole genome shotgun (WGS) entry which is preliminary data.</text>
</comment>
<dbReference type="GO" id="GO:0008168">
    <property type="term" value="F:methyltransferase activity"/>
    <property type="evidence" value="ECO:0007669"/>
    <property type="project" value="UniProtKB-KW"/>
</dbReference>
<keyword evidence="1" id="KW-0489">Methyltransferase</keyword>
<dbReference type="AlphaFoldDB" id="C4FJX8"/>
<keyword evidence="2" id="KW-1185">Reference proteome</keyword>
<keyword evidence="1" id="KW-0830">Ubiquinone</keyword>
<dbReference type="Proteomes" id="UP000005540">
    <property type="component" value="Unassembled WGS sequence"/>
</dbReference>
<evidence type="ECO:0000313" key="1">
    <source>
        <dbReference type="EMBL" id="EEP60619.1"/>
    </source>
</evidence>
<dbReference type="Pfam" id="PF01209">
    <property type="entry name" value="Ubie_methyltran"/>
    <property type="match status" value="1"/>
</dbReference>
<accession>C4FJX8</accession>
<name>C4FJX8_9AQUI</name>
<sequence length="117" mass="13454">MEKSVVERIFDNVHKSYDSFLNFATFGLINKWQNQLISATDLKGYVLDIGTGTGEIVRKLREKDKECFIYAVDLSFNMLKTAKNKVSDEKILYIRANALKLPFKNSSLDNDFLFSCI</sequence>
<protein>
    <submittedName>
        <fullName evidence="1">Putative ubiquinone/menaquinone biosynthesis methyltransferase UbiE</fullName>
        <ecNumber evidence="1">2.1.1.-</ecNumber>
    </submittedName>
</protein>
<dbReference type="EC" id="2.1.1.-" evidence="1"/>
<dbReference type="EMBL" id="ABZS01000072">
    <property type="protein sequence ID" value="EEP60619.1"/>
    <property type="molecule type" value="Genomic_DNA"/>
</dbReference>
<reference evidence="1 2" key="1">
    <citation type="submission" date="2009-04" db="EMBL/GenBank/DDBJ databases">
        <authorList>
            <person name="Reysenbach A.-L."/>
            <person name="Heidelberg J.F."/>
            <person name="Nelson W.C."/>
        </authorList>
    </citation>
    <scope>NUCLEOTIDE SEQUENCE [LARGE SCALE GENOMIC DNA]</scope>
    <source>
        <strain evidence="1 2">SS-5</strain>
    </source>
</reference>
<evidence type="ECO:0000313" key="2">
    <source>
        <dbReference type="Proteomes" id="UP000005540"/>
    </source>
</evidence>
<keyword evidence="1" id="KW-0808">Transferase</keyword>
<dbReference type="CDD" id="cd02440">
    <property type="entry name" value="AdoMet_MTases"/>
    <property type="match status" value="1"/>
</dbReference>
<dbReference type="InterPro" id="IPR029063">
    <property type="entry name" value="SAM-dependent_MTases_sf"/>
</dbReference>
<dbReference type="Gene3D" id="3.40.50.150">
    <property type="entry name" value="Vaccinia Virus protein VP39"/>
    <property type="match status" value="1"/>
</dbReference>
<organism evidence="1 2">
    <name type="scientific">Sulfurihydrogenibium yellowstonense SS-5</name>
    <dbReference type="NCBI Taxonomy" id="432331"/>
    <lineage>
        <taxon>Bacteria</taxon>
        <taxon>Pseudomonadati</taxon>
        <taxon>Aquificota</taxon>
        <taxon>Aquificia</taxon>
        <taxon>Aquificales</taxon>
        <taxon>Hydrogenothermaceae</taxon>
        <taxon>Sulfurihydrogenibium</taxon>
    </lineage>
</organism>